<feature type="domain" description="Recombinase" evidence="2">
    <location>
        <begin position="164"/>
        <end position="267"/>
    </location>
</feature>
<evidence type="ECO:0000313" key="3">
    <source>
        <dbReference type="EMBL" id="BDY33002.1"/>
    </source>
</evidence>
<evidence type="ECO:0000259" key="2">
    <source>
        <dbReference type="PROSITE" id="PS51737"/>
    </source>
</evidence>
<dbReference type="InterPro" id="IPR036162">
    <property type="entry name" value="Resolvase-like_N_sf"/>
</dbReference>
<dbReference type="InterPro" id="IPR050639">
    <property type="entry name" value="SSR_resolvase"/>
</dbReference>
<dbReference type="Proteomes" id="UP001241092">
    <property type="component" value="Chromosome"/>
</dbReference>
<evidence type="ECO:0000313" key="4">
    <source>
        <dbReference type="Proteomes" id="UP001241092"/>
    </source>
</evidence>
<feature type="domain" description="Resolvase/invertase-type recombinase catalytic" evidence="1">
    <location>
        <begin position="7"/>
        <end position="156"/>
    </location>
</feature>
<dbReference type="InterPro" id="IPR038109">
    <property type="entry name" value="DNA_bind_recomb_sf"/>
</dbReference>
<evidence type="ECO:0008006" key="5">
    <source>
        <dbReference type="Google" id="ProtNLM"/>
    </source>
</evidence>
<dbReference type="Gene3D" id="3.40.50.1390">
    <property type="entry name" value="Resolvase, N-terminal catalytic domain"/>
    <property type="match status" value="1"/>
</dbReference>
<dbReference type="InterPro" id="IPR006119">
    <property type="entry name" value="Resolv_N"/>
</dbReference>
<sequence length="467" mass="51980">MEEASRRVGIYLRISSDIEGKGYGVERQEALCRELCERKGWQVAEVFSDNDISAYNQKKQRPRYLALLEAIRSREIDAVVAWHPDRLHRQMRELVPFMDLVDKYNVRIETVQAGEYDLSTAEGRMRAEITGSVAAYESRHKSNRIKAKLEQNAARGKHHGGSRPYGWKSDRVTLDPVEAEGVREAAQLLLAGESVKAIARHMNDRGYTTSTGRPWRDVTVRDMLKRPRNAGIRVHHDEELGPGQWEPILSVSDFRQVSAILSAPGRNVNPGKNGRVHLLSTIARCGVCDGTVVVAKGKVYDGVGGRRSGGKSVYRCRNGHVIRDQQRVDDFVTKAILARLRRKDAARVLAQPGKADAAHAAAVKAQQLQDRLHDAAKGYAAGVIDFAMLTTIKADLQPQIDKAKSEAASPDRDKALGDLVRDPDEVWKSLTPERKRTVVTLLVDVTINPTHRGKVFDPDAIKVVFKG</sequence>
<dbReference type="SUPFAM" id="SSF53041">
    <property type="entry name" value="Resolvase-like"/>
    <property type="match status" value="1"/>
</dbReference>
<protein>
    <recommendedName>
        <fullName evidence="5">Recombinase family protein</fullName>
    </recommendedName>
</protein>
<dbReference type="RefSeq" id="WP_286212635.1">
    <property type="nucleotide sequence ID" value="NZ_AP027452.1"/>
</dbReference>
<dbReference type="Gene3D" id="3.90.1750.20">
    <property type="entry name" value="Putative Large Serine Recombinase, Chain B, Domain 2"/>
    <property type="match status" value="1"/>
</dbReference>
<name>A0AAI8U2I4_MYCME</name>
<reference evidence="3" key="1">
    <citation type="submission" date="2023-03" db="EMBL/GenBank/DDBJ databases">
        <title>Draft genome sequence of a Mycolicibacterium mageritense strain H4_3_1 isolated from a hybrid biological-inorganic system reactor.</title>
        <authorList>
            <person name="Feng X."/>
            <person name="Kazama D."/>
            <person name="Sato K."/>
            <person name="Kobayashi H."/>
        </authorList>
    </citation>
    <scope>NUCLEOTIDE SEQUENCE</scope>
    <source>
        <strain evidence="3">H4_3_1</strain>
    </source>
</reference>
<proteinExistence type="predicted"/>
<accession>A0AAI8U2I4</accession>
<dbReference type="GO" id="GO:0003677">
    <property type="term" value="F:DNA binding"/>
    <property type="evidence" value="ECO:0007669"/>
    <property type="project" value="InterPro"/>
</dbReference>
<dbReference type="SMART" id="SM00857">
    <property type="entry name" value="Resolvase"/>
    <property type="match status" value="1"/>
</dbReference>
<dbReference type="PROSITE" id="PS51736">
    <property type="entry name" value="RECOMBINASES_3"/>
    <property type="match status" value="1"/>
</dbReference>
<gene>
    <name evidence="3" type="ORF">hbim_06974</name>
</gene>
<dbReference type="InterPro" id="IPR011109">
    <property type="entry name" value="DNA_bind_recombinase_dom"/>
</dbReference>
<dbReference type="EMBL" id="AP027452">
    <property type="protein sequence ID" value="BDY33002.1"/>
    <property type="molecule type" value="Genomic_DNA"/>
</dbReference>
<dbReference type="CDD" id="cd00338">
    <property type="entry name" value="Ser_Recombinase"/>
    <property type="match status" value="1"/>
</dbReference>
<dbReference type="PANTHER" id="PTHR30461">
    <property type="entry name" value="DNA-INVERTASE FROM LAMBDOID PROPHAGE"/>
    <property type="match status" value="1"/>
</dbReference>
<evidence type="ECO:0000259" key="1">
    <source>
        <dbReference type="PROSITE" id="PS51736"/>
    </source>
</evidence>
<dbReference type="AlphaFoldDB" id="A0AAI8U2I4"/>
<dbReference type="PROSITE" id="PS51737">
    <property type="entry name" value="RECOMBINASE_DNA_BIND"/>
    <property type="match status" value="1"/>
</dbReference>
<dbReference type="GO" id="GO:0000150">
    <property type="term" value="F:DNA strand exchange activity"/>
    <property type="evidence" value="ECO:0007669"/>
    <property type="project" value="InterPro"/>
</dbReference>
<dbReference type="PANTHER" id="PTHR30461:SF23">
    <property type="entry name" value="DNA RECOMBINASE-RELATED"/>
    <property type="match status" value="1"/>
</dbReference>
<dbReference type="Pfam" id="PF00239">
    <property type="entry name" value="Resolvase"/>
    <property type="match status" value="1"/>
</dbReference>
<dbReference type="Pfam" id="PF07508">
    <property type="entry name" value="Recombinase"/>
    <property type="match status" value="1"/>
</dbReference>
<organism evidence="3 4">
    <name type="scientific">Mycolicibacterium mageritense</name>
    <name type="common">Mycobacterium mageritense</name>
    <dbReference type="NCBI Taxonomy" id="53462"/>
    <lineage>
        <taxon>Bacteria</taxon>
        <taxon>Bacillati</taxon>
        <taxon>Actinomycetota</taxon>
        <taxon>Actinomycetes</taxon>
        <taxon>Mycobacteriales</taxon>
        <taxon>Mycobacteriaceae</taxon>
        <taxon>Mycolicibacterium</taxon>
    </lineage>
</organism>